<feature type="domain" description="HTH lysR-type" evidence="5">
    <location>
        <begin position="1"/>
        <end position="58"/>
    </location>
</feature>
<name>A0A515DDX4_9BURK</name>
<keyword evidence="3" id="KW-0238">DNA-binding</keyword>
<dbReference type="Gene3D" id="3.40.190.10">
    <property type="entry name" value="Periplasmic binding protein-like II"/>
    <property type="match status" value="2"/>
</dbReference>
<dbReference type="GO" id="GO:0032993">
    <property type="term" value="C:protein-DNA complex"/>
    <property type="evidence" value="ECO:0007669"/>
    <property type="project" value="TreeGrafter"/>
</dbReference>
<dbReference type="RefSeq" id="WP_142820072.1">
    <property type="nucleotide sequence ID" value="NZ_CP035503.1"/>
</dbReference>
<organism evidence="6 7">
    <name type="scientific">Rhodoferax sediminis</name>
    <dbReference type="NCBI Taxonomy" id="2509614"/>
    <lineage>
        <taxon>Bacteria</taxon>
        <taxon>Pseudomonadati</taxon>
        <taxon>Pseudomonadota</taxon>
        <taxon>Betaproteobacteria</taxon>
        <taxon>Burkholderiales</taxon>
        <taxon>Comamonadaceae</taxon>
        <taxon>Rhodoferax</taxon>
    </lineage>
</organism>
<dbReference type="EMBL" id="CP035503">
    <property type="protein sequence ID" value="QDL38632.1"/>
    <property type="molecule type" value="Genomic_DNA"/>
</dbReference>
<dbReference type="Gene3D" id="1.10.10.10">
    <property type="entry name" value="Winged helix-like DNA-binding domain superfamily/Winged helix DNA-binding domain"/>
    <property type="match status" value="1"/>
</dbReference>
<comment type="similarity">
    <text evidence="1">Belongs to the LysR transcriptional regulatory family.</text>
</comment>
<keyword evidence="7" id="KW-1185">Reference proteome</keyword>
<accession>A0A515DDX4</accession>
<gene>
    <name evidence="6" type="ORF">EUB48_16050</name>
</gene>
<dbReference type="SUPFAM" id="SSF53850">
    <property type="entry name" value="Periplasmic binding protein-like II"/>
    <property type="match status" value="1"/>
</dbReference>
<dbReference type="PRINTS" id="PR00039">
    <property type="entry name" value="HTHLYSR"/>
</dbReference>
<dbReference type="Pfam" id="PF00126">
    <property type="entry name" value="HTH_1"/>
    <property type="match status" value="1"/>
</dbReference>
<dbReference type="GO" id="GO:0003677">
    <property type="term" value="F:DNA binding"/>
    <property type="evidence" value="ECO:0007669"/>
    <property type="project" value="UniProtKB-KW"/>
</dbReference>
<dbReference type="Pfam" id="PF03466">
    <property type="entry name" value="LysR_substrate"/>
    <property type="match status" value="1"/>
</dbReference>
<dbReference type="Proteomes" id="UP000316798">
    <property type="component" value="Chromosome"/>
</dbReference>
<protein>
    <submittedName>
        <fullName evidence="6">LysR family transcriptional regulator</fullName>
    </submittedName>
</protein>
<dbReference type="PROSITE" id="PS50931">
    <property type="entry name" value="HTH_LYSR"/>
    <property type="match status" value="1"/>
</dbReference>
<dbReference type="AlphaFoldDB" id="A0A515DDX4"/>
<dbReference type="InterPro" id="IPR005119">
    <property type="entry name" value="LysR_subst-bd"/>
</dbReference>
<dbReference type="FunFam" id="1.10.10.10:FF:000001">
    <property type="entry name" value="LysR family transcriptional regulator"/>
    <property type="match status" value="1"/>
</dbReference>
<evidence type="ECO:0000256" key="2">
    <source>
        <dbReference type="ARBA" id="ARBA00023015"/>
    </source>
</evidence>
<sequence length="310" mass="33929">MQLRHLRYFMAAAEEEHFGRASDRLYVTRPAVSQIIADLESELGTPLFERLAHRVRLTAAGRALLPQLQSVMNDLDDALAMAKRVGEGKSGNLNIGYGSLTLLHSLFRAAVKQFHESYPEVTLSLLEMATSEQPKALAEGKIHAGFMHFGPRPALLRKKHGDGVLAQDETVLDWFRIQTGGLGVVVPREHPLTTRKSLTLAELAGERFVVVPRSSSSPGYGPLYTLCQKAGFEPNIVQEVSSIASQLNLISVGMGIGLAVIGKNFTYPVGVAVIPLHEENYTTTFAFGWVKGQTDPALDRMIKIVKTLAQ</sequence>
<keyword evidence="2" id="KW-0805">Transcription regulation</keyword>
<evidence type="ECO:0000313" key="6">
    <source>
        <dbReference type="EMBL" id="QDL38632.1"/>
    </source>
</evidence>
<dbReference type="GO" id="GO:0003700">
    <property type="term" value="F:DNA-binding transcription factor activity"/>
    <property type="evidence" value="ECO:0007669"/>
    <property type="project" value="InterPro"/>
</dbReference>
<proteinExistence type="inferred from homology"/>
<dbReference type="InterPro" id="IPR036390">
    <property type="entry name" value="WH_DNA-bd_sf"/>
</dbReference>
<evidence type="ECO:0000256" key="3">
    <source>
        <dbReference type="ARBA" id="ARBA00023125"/>
    </source>
</evidence>
<dbReference type="SUPFAM" id="SSF46785">
    <property type="entry name" value="Winged helix' DNA-binding domain"/>
    <property type="match status" value="1"/>
</dbReference>
<dbReference type="InterPro" id="IPR036388">
    <property type="entry name" value="WH-like_DNA-bd_sf"/>
</dbReference>
<dbReference type="OrthoDB" id="5292387at2"/>
<evidence type="ECO:0000256" key="4">
    <source>
        <dbReference type="ARBA" id="ARBA00023163"/>
    </source>
</evidence>
<evidence type="ECO:0000259" key="5">
    <source>
        <dbReference type="PROSITE" id="PS50931"/>
    </source>
</evidence>
<evidence type="ECO:0000313" key="7">
    <source>
        <dbReference type="Proteomes" id="UP000316798"/>
    </source>
</evidence>
<dbReference type="CDD" id="cd08414">
    <property type="entry name" value="PBP2_LTTR_aromatics_like"/>
    <property type="match status" value="1"/>
</dbReference>
<dbReference type="PANTHER" id="PTHR30346:SF0">
    <property type="entry name" value="HCA OPERON TRANSCRIPTIONAL ACTIVATOR HCAR"/>
    <property type="match status" value="1"/>
</dbReference>
<dbReference type="KEGG" id="rhf:EUB48_16050"/>
<reference evidence="6 7" key="1">
    <citation type="submission" date="2019-01" db="EMBL/GenBank/DDBJ databases">
        <title>Genomic insights into a novel species Rhodoferax sp.</title>
        <authorList>
            <person name="Jin L."/>
        </authorList>
    </citation>
    <scope>NUCLEOTIDE SEQUENCE [LARGE SCALE GENOMIC DNA]</scope>
    <source>
        <strain evidence="6 7">CHu59-6-5</strain>
    </source>
</reference>
<dbReference type="InterPro" id="IPR000847">
    <property type="entry name" value="LysR_HTH_N"/>
</dbReference>
<keyword evidence="4" id="KW-0804">Transcription</keyword>
<evidence type="ECO:0000256" key="1">
    <source>
        <dbReference type="ARBA" id="ARBA00009437"/>
    </source>
</evidence>
<dbReference type="PANTHER" id="PTHR30346">
    <property type="entry name" value="TRANSCRIPTIONAL DUAL REGULATOR HCAR-RELATED"/>
    <property type="match status" value="1"/>
</dbReference>